<sequence>MTDTAIAAPTTRPVPRRWLPLAEAGYLLLVFASLVSFGAVYPLPLASCILLAALLSMAGLAESGRPVRTRAIFNAAVALLLALTLWIGLQTLPMPVADLAAPIWRELPAFGIADGRNSISVAPAETVAGWLRLVLPFLAFLAGLLIFRTDERARAAFALFALGGGLLATLCLAEFLLLPGSLLLSERQYDQGGFTLTFVNRNTAATCLGLIVLMLLVRTGEEWAKLDRNRLLAWIMNGTPLGRSVRPWPLLLQPALLAVVLAALALTRSRAGIASTAAGAAVLVVLLAWSGGGPAPAGFTRRRRGRAGKALRTILALAAVLLAVAFLAPQTIFRAEVQGGDDGRFCILDGLFAAARDNLLTGGGFGAFAFVFSPYRDPVCGTANVWDKAHNLYLEGLIGLGIPFVPLLLAALWALAWAYGTGLRQRRSLRAYPAAGLAGLVLVLSHSALDFPLQVPGMAVFYAMFAALTVTLSLGRRQLPEAPGPIRRVPASGAALVAIALLGTVLAAFDARDAAAGAAVRRFARALDAGRQVDDAALAALIAGHMPADRLTGCKAAVLRPSLTVLLAALDRTDRDRAYEDWAARLAAAEEQVRHGLSCMPADGNLWLRLAMLRQAGGEVAAEQARLMALSQQLNPSEGRLLTGRLAHWNRLSAATVALAREEAAADLRNGLVYLPPPELQAVLATQSQAMADLLRETLPLIPEERRKALGPLGG</sequence>
<keyword evidence="2 5" id="KW-0812">Transmembrane</keyword>
<dbReference type="InterPro" id="IPR051533">
    <property type="entry name" value="WaaL-like"/>
</dbReference>
<feature type="transmembrane region" description="Helical" evidence="5">
    <location>
        <begin position="431"/>
        <end position="449"/>
    </location>
</feature>
<gene>
    <name evidence="7" type="ORF">ACFOHH_08510</name>
</gene>
<feature type="transmembrane region" description="Helical" evidence="5">
    <location>
        <begin position="248"/>
        <end position="266"/>
    </location>
</feature>
<keyword evidence="7" id="KW-0436">Ligase</keyword>
<evidence type="ECO:0000259" key="6">
    <source>
        <dbReference type="Pfam" id="PF04932"/>
    </source>
</evidence>
<feature type="transmembrane region" description="Helical" evidence="5">
    <location>
        <begin position="127"/>
        <end position="147"/>
    </location>
</feature>
<reference evidence="8" key="1">
    <citation type="journal article" date="2019" name="Int. J. Syst. Evol. Microbiol.">
        <title>The Global Catalogue of Microorganisms (GCM) 10K type strain sequencing project: providing services to taxonomists for standard genome sequencing and annotation.</title>
        <authorList>
            <consortium name="The Broad Institute Genomics Platform"/>
            <consortium name="The Broad Institute Genome Sequencing Center for Infectious Disease"/>
            <person name="Wu L."/>
            <person name="Ma J."/>
        </authorList>
    </citation>
    <scope>NUCLEOTIDE SEQUENCE [LARGE SCALE GENOMIC DNA]</scope>
    <source>
        <strain evidence="8">KCTC 52677</strain>
    </source>
</reference>
<name>A0ABV7DE75_9HYPH</name>
<keyword evidence="8" id="KW-1185">Reference proteome</keyword>
<feature type="transmembrane region" description="Helical" evidence="5">
    <location>
        <begin position="310"/>
        <end position="328"/>
    </location>
</feature>
<feature type="domain" description="O-antigen ligase-related" evidence="6">
    <location>
        <begin position="256"/>
        <end position="403"/>
    </location>
</feature>
<dbReference type="Proteomes" id="UP001595377">
    <property type="component" value="Unassembled WGS sequence"/>
</dbReference>
<organism evidence="7 8">
    <name type="scientific">Shinella pollutisoli</name>
    <dbReference type="NCBI Taxonomy" id="2250594"/>
    <lineage>
        <taxon>Bacteria</taxon>
        <taxon>Pseudomonadati</taxon>
        <taxon>Pseudomonadota</taxon>
        <taxon>Alphaproteobacteria</taxon>
        <taxon>Hyphomicrobiales</taxon>
        <taxon>Rhizobiaceae</taxon>
        <taxon>Shinella</taxon>
    </lineage>
</organism>
<dbReference type="InterPro" id="IPR007016">
    <property type="entry name" value="O-antigen_ligase-rel_domated"/>
</dbReference>
<dbReference type="EMBL" id="JBHRSP010000015">
    <property type="protein sequence ID" value="MFC3073140.1"/>
    <property type="molecule type" value="Genomic_DNA"/>
</dbReference>
<feature type="transmembrane region" description="Helical" evidence="5">
    <location>
        <begin position="455"/>
        <end position="474"/>
    </location>
</feature>
<proteinExistence type="predicted"/>
<evidence type="ECO:0000256" key="5">
    <source>
        <dbReference type="SAM" id="Phobius"/>
    </source>
</evidence>
<feature type="transmembrane region" description="Helical" evidence="5">
    <location>
        <begin position="397"/>
        <end position="419"/>
    </location>
</feature>
<evidence type="ECO:0000313" key="7">
    <source>
        <dbReference type="EMBL" id="MFC3073140.1"/>
    </source>
</evidence>
<evidence type="ECO:0000313" key="8">
    <source>
        <dbReference type="Proteomes" id="UP001595377"/>
    </source>
</evidence>
<dbReference type="Pfam" id="PF04932">
    <property type="entry name" value="Wzy_C"/>
    <property type="match status" value="1"/>
</dbReference>
<dbReference type="GO" id="GO:0016874">
    <property type="term" value="F:ligase activity"/>
    <property type="evidence" value="ECO:0007669"/>
    <property type="project" value="UniProtKB-KW"/>
</dbReference>
<keyword evidence="4 5" id="KW-0472">Membrane</keyword>
<dbReference type="RefSeq" id="WP_257310920.1">
    <property type="nucleotide sequence ID" value="NZ_JANFDG010000001.1"/>
</dbReference>
<feature type="transmembrane region" description="Helical" evidence="5">
    <location>
        <begin position="159"/>
        <end position="178"/>
    </location>
</feature>
<evidence type="ECO:0000256" key="2">
    <source>
        <dbReference type="ARBA" id="ARBA00022692"/>
    </source>
</evidence>
<evidence type="ECO:0000256" key="4">
    <source>
        <dbReference type="ARBA" id="ARBA00023136"/>
    </source>
</evidence>
<feature type="transmembrane region" description="Helical" evidence="5">
    <location>
        <begin position="486"/>
        <end position="509"/>
    </location>
</feature>
<evidence type="ECO:0000256" key="3">
    <source>
        <dbReference type="ARBA" id="ARBA00022989"/>
    </source>
</evidence>
<feature type="transmembrane region" description="Helical" evidence="5">
    <location>
        <begin position="71"/>
        <end position="89"/>
    </location>
</feature>
<protein>
    <submittedName>
        <fullName evidence="7">O-antigen ligase family protein</fullName>
    </submittedName>
</protein>
<accession>A0ABV7DE75</accession>
<feature type="transmembrane region" description="Helical" evidence="5">
    <location>
        <begin position="26"/>
        <end position="59"/>
    </location>
</feature>
<dbReference type="PANTHER" id="PTHR37422">
    <property type="entry name" value="TEICHURONIC ACID BIOSYNTHESIS PROTEIN TUAE"/>
    <property type="match status" value="1"/>
</dbReference>
<comment type="caution">
    <text evidence="7">The sequence shown here is derived from an EMBL/GenBank/DDBJ whole genome shotgun (WGS) entry which is preliminary data.</text>
</comment>
<evidence type="ECO:0000256" key="1">
    <source>
        <dbReference type="ARBA" id="ARBA00004141"/>
    </source>
</evidence>
<comment type="subcellular location">
    <subcellularLocation>
        <location evidence="1">Membrane</location>
        <topology evidence="1">Multi-pass membrane protein</topology>
    </subcellularLocation>
</comment>
<feature type="transmembrane region" description="Helical" evidence="5">
    <location>
        <begin position="198"/>
        <end position="217"/>
    </location>
</feature>
<feature type="transmembrane region" description="Helical" evidence="5">
    <location>
        <begin position="272"/>
        <end position="289"/>
    </location>
</feature>
<keyword evidence="3 5" id="KW-1133">Transmembrane helix</keyword>
<dbReference type="PANTHER" id="PTHR37422:SF23">
    <property type="entry name" value="TEICHURONIC ACID BIOSYNTHESIS PROTEIN TUAE"/>
    <property type="match status" value="1"/>
</dbReference>